<feature type="compositionally biased region" description="Polar residues" evidence="4">
    <location>
        <begin position="468"/>
        <end position="477"/>
    </location>
</feature>
<organism evidence="5 6">
    <name type="scientific">Heterodera schachtii</name>
    <name type="common">Sugarbeet cyst nematode worm</name>
    <name type="synonym">Tylenchus schachtii</name>
    <dbReference type="NCBI Taxonomy" id="97005"/>
    <lineage>
        <taxon>Eukaryota</taxon>
        <taxon>Metazoa</taxon>
        <taxon>Ecdysozoa</taxon>
        <taxon>Nematoda</taxon>
        <taxon>Chromadorea</taxon>
        <taxon>Rhabditida</taxon>
        <taxon>Tylenchina</taxon>
        <taxon>Tylenchomorpha</taxon>
        <taxon>Tylenchoidea</taxon>
        <taxon>Heteroderidae</taxon>
        <taxon>Heteroderinae</taxon>
        <taxon>Heterodera</taxon>
    </lineage>
</organism>
<evidence type="ECO:0000256" key="1">
    <source>
        <dbReference type="ARBA" id="ARBA00022737"/>
    </source>
</evidence>
<keyword evidence="1" id="KW-0677">Repeat</keyword>
<dbReference type="SMART" id="SM00248">
    <property type="entry name" value="ANK"/>
    <property type="match status" value="7"/>
</dbReference>
<protein>
    <recommendedName>
        <fullName evidence="7">Ankyrin repeat protein</fullName>
    </recommendedName>
</protein>
<dbReference type="AlphaFoldDB" id="A0ABD2JWQ6"/>
<evidence type="ECO:0000313" key="5">
    <source>
        <dbReference type="EMBL" id="KAL3094975.1"/>
    </source>
</evidence>
<feature type="repeat" description="ANK" evidence="3">
    <location>
        <begin position="192"/>
        <end position="220"/>
    </location>
</feature>
<feature type="compositionally biased region" description="Basic and acidic residues" evidence="4">
    <location>
        <begin position="30"/>
        <end position="58"/>
    </location>
</feature>
<feature type="region of interest" description="Disordered" evidence="4">
    <location>
        <begin position="1"/>
        <end position="63"/>
    </location>
</feature>
<dbReference type="Pfam" id="PF12796">
    <property type="entry name" value="Ank_2"/>
    <property type="match status" value="1"/>
</dbReference>
<dbReference type="PROSITE" id="PS50297">
    <property type="entry name" value="ANK_REP_REGION"/>
    <property type="match status" value="6"/>
</dbReference>
<evidence type="ECO:0000256" key="2">
    <source>
        <dbReference type="ARBA" id="ARBA00023043"/>
    </source>
</evidence>
<dbReference type="PROSITE" id="PS50088">
    <property type="entry name" value="ANK_REPEAT"/>
    <property type="match status" value="6"/>
</dbReference>
<dbReference type="Proteomes" id="UP001620645">
    <property type="component" value="Unassembled WGS sequence"/>
</dbReference>
<feature type="repeat" description="ANK" evidence="3">
    <location>
        <begin position="400"/>
        <end position="432"/>
    </location>
</feature>
<evidence type="ECO:0000256" key="4">
    <source>
        <dbReference type="SAM" id="MobiDB-lite"/>
    </source>
</evidence>
<gene>
    <name evidence="5" type="ORF">niasHS_006326</name>
</gene>
<keyword evidence="6" id="KW-1185">Reference proteome</keyword>
<evidence type="ECO:0008006" key="7">
    <source>
        <dbReference type="Google" id="ProtNLM"/>
    </source>
</evidence>
<feature type="repeat" description="ANK" evidence="3">
    <location>
        <begin position="232"/>
        <end position="264"/>
    </location>
</feature>
<dbReference type="PANTHER" id="PTHR24171:SF9">
    <property type="entry name" value="ANKYRIN REPEAT DOMAIN-CONTAINING PROTEIN 39"/>
    <property type="match status" value="1"/>
</dbReference>
<feature type="repeat" description="ANK" evidence="3">
    <location>
        <begin position="265"/>
        <end position="297"/>
    </location>
</feature>
<reference evidence="5 6" key="1">
    <citation type="submission" date="2024-10" db="EMBL/GenBank/DDBJ databases">
        <authorList>
            <person name="Kim D."/>
        </authorList>
    </citation>
    <scope>NUCLEOTIDE SEQUENCE [LARGE SCALE GENOMIC DNA]</scope>
    <source>
        <strain evidence="5">Taebaek</strain>
    </source>
</reference>
<evidence type="ECO:0000256" key="3">
    <source>
        <dbReference type="PROSITE-ProRule" id="PRU00023"/>
    </source>
</evidence>
<sequence>MDTGDLGVDAGEVNEIARQNPRQLAAGQRARREESDAVQREHKIEQEEQQKEEQEKGHKAVRYRKASHENSLTRVFAHEILNPLDLATGPKIGSRSRGISVFVFHFHYYCHCIFRRRCSTALIRMADAEHPPAAADAAAVVDNFETRTRRFFDMIYDGDIQQLRVLIDALDADELNILLRWMVDPVQRDYTRSRSALWSAFFRQHIDIVDLLLEKGADPNEPVVGRENDTNTNMTPLFIAVLHAHLPLCRVLVDRGANVDLGSDFATTPLMIACKRSQMEIVSFLIENGADINLQNGDGETALMATCNRGNVDIVRLLLSHGANVEQTDYTGFRFALKNAANEGHLEVCRLLVEEWAADINQQTILERSTALICAASLGHLAIVDFLIEHGADLQHADVAGLNALMWAVISRKTEMARHLVAIGADINQRDAAGRRAQDFAEERGNAEMVAIFRTPATDNGRHAEGTDGQQNDQQQM</sequence>
<keyword evidence="2 3" id="KW-0040">ANK repeat</keyword>
<name>A0ABD2JWQ6_HETSC</name>
<accession>A0ABD2JWQ6</accession>
<dbReference type="PANTHER" id="PTHR24171">
    <property type="entry name" value="ANKYRIN REPEAT DOMAIN-CONTAINING PROTEIN 39-RELATED"/>
    <property type="match status" value="1"/>
</dbReference>
<comment type="caution">
    <text evidence="5">The sequence shown here is derived from an EMBL/GenBank/DDBJ whole genome shotgun (WGS) entry which is preliminary data.</text>
</comment>
<dbReference type="Pfam" id="PF13637">
    <property type="entry name" value="Ank_4"/>
    <property type="match status" value="2"/>
</dbReference>
<dbReference type="InterPro" id="IPR002110">
    <property type="entry name" value="Ankyrin_rpt"/>
</dbReference>
<proteinExistence type="predicted"/>
<dbReference type="EMBL" id="JBICCN010000085">
    <property type="protein sequence ID" value="KAL3094975.1"/>
    <property type="molecule type" value="Genomic_DNA"/>
</dbReference>
<feature type="region of interest" description="Disordered" evidence="4">
    <location>
        <begin position="455"/>
        <end position="477"/>
    </location>
</feature>
<feature type="repeat" description="ANK" evidence="3">
    <location>
        <begin position="367"/>
        <end position="399"/>
    </location>
</feature>
<feature type="repeat" description="ANK" evidence="3">
    <location>
        <begin position="298"/>
        <end position="330"/>
    </location>
</feature>
<dbReference type="SUPFAM" id="SSF48403">
    <property type="entry name" value="Ankyrin repeat"/>
    <property type="match status" value="1"/>
</dbReference>
<dbReference type="InterPro" id="IPR036770">
    <property type="entry name" value="Ankyrin_rpt-contain_sf"/>
</dbReference>
<evidence type="ECO:0000313" key="6">
    <source>
        <dbReference type="Proteomes" id="UP001620645"/>
    </source>
</evidence>
<dbReference type="Gene3D" id="1.25.40.20">
    <property type="entry name" value="Ankyrin repeat-containing domain"/>
    <property type="match status" value="1"/>
</dbReference>